<protein>
    <submittedName>
        <fullName evidence="2">Uncharacterized protein</fullName>
    </submittedName>
</protein>
<sequence>MCPKNTRQFASGELRSRSRHGPASARARAGKEAGTLLRAAVQFLWAHRFRFDEGKERKISLF</sequence>
<comment type="caution">
    <text evidence="2">The sequence shown here is derived from an EMBL/GenBank/DDBJ whole genome shotgun (WGS) entry which is preliminary data.</text>
</comment>
<evidence type="ECO:0000313" key="3">
    <source>
        <dbReference type="Proteomes" id="UP000179115"/>
    </source>
</evidence>
<dbReference type="AlphaFoldDB" id="A0A1F6EE06"/>
<feature type="region of interest" description="Disordered" evidence="1">
    <location>
        <begin position="1"/>
        <end position="31"/>
    </location>
</feature>
<reference evidence="2 3" key="1">
    <citation type="journal article" date="2016" name="Nat. Commun.">
        <title>Thousands of microbial genomes shed light on interconnected biogeochemical processes in an aquifer system.</title>
        <authorList>
            <person name="Anantharaman K."/>
            <person name="Brown C.T."/>
            <person name="Hug L.A."/>
            <person name="Sharon I."/>
            <person name="Castelle C.J."/>
            <person name="Probst A.J."/>
            <person name="Thomas B.C."/>
            <person name="Singh A."/>
            <person name="Wilkins M.J."/>
            <person name="Karaoz U."/>
            <person name="Brodie E.L."/>
            <person name="Williams K.H."/>
            <person name="Hubbard S.S."/>
            <person name="Banfield J.F."/>
        </authorList>
    </citation>
    <scope>NUCLEOTIDE SEQUENCE [LARGE SCALE GENOMIC DNA]</scope>
</reference>
<evidence type="ECO:0000256" key="1">
    <source>
        <dbReference type="SAM" id="MobiDB-lite"/>
    </source>
</evidence>
<gene>
    <name evidence="2" type="ORF">A3A35_03200</name>
</gene>
<proteinExistence type="predicted"/>
<dbReference type="EMBL" id="MFLV01000007">
    <property type="protein sequence ID" value="OGG71893.1"/>
    <property type="molecule type" value="Genomic_DNA"/>
</dbReference>
<dbReference type="STRING" id="1798508.A3A35_03200"/>
<organism evidence="2 3">
    <name type="scientific">Candidatus Kaiserbacteria bacterium RIFCSPLOWO2_01_FULL_51_21</name>
    <dbReference type="NCBI Taxonomy" id="1798508"/>
    <lineage>
        <taxon>Bacteria</taxon>
        <taxon>Candidatus Kaiseribacteriota</taxon>
    </lineage>
</organism>
<name>A0A1F6EE06_9BACT</name>
<dbReference type="Proteomes" id="UP000179115">
    <property type="component" value="Unassembled WGS sequence"/>
</dbReference>
<evidence type="ECO:0000313" key="2">
    <source>
        <dbReference type="EMBL" id="OGG71893.1"/>
    </source>
</evidence>
<accession>A0A1F6EE06</accession>